<accession>A0A366EP49</accession>
<evidence type="ECO:0000313" key="4">
    <source>
        <dbReference type="Proteomes" id="UP000253529"/>
    </source>
</evidence>
<keyword evidence="2" id="KW-0812">Transmembrane</keyword>
<dbReference type="GO" id="GO:0015562">
    <property type="term" value="F:efflux transmembrane transporter activity"/>
    <property type="evidence" value="ECO:0007669"/>
    <property type="project" value="InterPro"/>
</dbReference>
<reference evidence="3 4" key="1">
    <citation type="submission" date="2018-06" db="EMBL/GenBank/DDBJ databases">
        <title>Genomic Encyclopedia of Type Strains, Phase IV (KMG-IV): sequencing the most valuable type-strain genomes for metagenomic binning, comparative biology and taxonomic classification.</title>
        <authorList>
            <person name="Goeker M."/>
        </authorList>
    </citation>
    <scope>NUCLEOTIDE SEQUENCE [LARGE SCALE GENOMIC DNA]</scope>
    <source>
        <strain evidence="3 4">DSM 24875</strain>
    </source>
</reference>
<dbReference type="NCBIfam" id="TIGR01845">
    <property type="entry name" value="outer_NodT"/>
    <property type="match status" value="1"/>
</dbReference>
<keyword evidence="2" id="KW-0564">Palmitate</keyword>
<dbReference type="InterPro" id="IPR010131">
    <property type="entry name" value="MdtP/NodT-like"/>
</dbReference>
<dbReference type="InterPro" id="IPR003423">
    <property type="entry name" value="OMP_efflux"/>
</dbReference>
<dbReference type="SUPFAM" id="SSF56954">
    <property type="entry name" value="Outer membrane efflux proteins (OEP)"/>
    <property type="match status" value="1"/>
</dbReference>
<keyword evidence="2" id="KW-0472">Membrane</keyword>
<dbReference type="PROSITE" id="PS51257">
    <property type="entry name" value="PROKAR_LIPOPROTEIN"/>
    <property type="match status" value="1"/>
</dbReference>
<comment type="similarity">
    <text evidence="1 2">Belongs to the outer membrane factor (OMF) (TC 1.B.17) family.</text>
</comment>
<gene>
    <name evidence="3" type="ORF">DFR50_14031</name>
</gene>
<sequence length="489" mass="51720">MKARLWLMGAIALALGGCAFAPRYALPTPSLSAKFKDATAEGAALPADEDWWRSFNDATLDNLQAQVDAANPDLAAAIASNAAQQARAEAALSGLLPNVDAVGHVTANRQSNNRPLRSANQPTYYGDNLIGAKASYEVDIWGRVRDIASSANATAEAATDALAQARLELHAELARDYIELRGLDDEAKLISDTIGIYRSAFDLTKSRLAAQIASPVDVDRAQAQLSSAEAQGSDLALRRAALENAIAALVGQSAASFTVARAARPLPLPARPRAVPADVLRRRPDVAEAERLTAAANFGVGAARANFFPRVTLIALGGTQDTGFRLFNPGNTLGAIGPTVDLPLFDAGLRQAELDIAKAGFTEAAETYRSTVLRSVKEVQDDLSALRWLAAEQRQSSTAAAAARRAADLSLTLYRDGASSYLDVVTAQSTALEAERLTIALHTRELESDVGLMLALGGGWTTPPEPAPRTIDVTPPPVQMARELTRAKP</sequence>
<dbReference type="Proteomes" id="UP000253529">
    <property type="component" value="Unassembled WGS sequence"/>
</dbReference>
<dbReference type="AlphaFoldDB" id="A0A366EP49"/>
<organism evidence="3 4">
    <name type="scientific">Roseiarcus fermentans</name>
    <dbReference type="NCBI Taxonomy" id="1473586"/>
    <lineage>
        <taxon>Bacteria</taxon>
        <taxon>Pseudomonadati</taxon>
        <taxon>Pseudomonadota</taxon>
        <taxon>Alphaproteobacteria</taxon>
        <taxon>Hyphomicrobiales</taxon>
        <taxon>Roseiarcaceae</taxon>
        <taxon>Roseiarcus</taxon>
    </lineage>
</organism>
<keyword evidence="2" id="KW-1134">Transmembrane beta strand</keyword>
<feature type="signal peptide" evidence="2">
    <location>
        <begin position="1"/>
        <end position="21"/>
    </location>
</feature>
<dbReference type="Pfam" id="PF02321">
    <property type="entry name" value="OEP"/>
    <property type="match status" value="2"/>
</dbReference>
<dbReference type="Gene3D" id="2.20.200.10">
    <property type="entry name" value="Outer membrane efflux proteins (OEP)"/>
    <property type="match status" value="1"/>
</dbReference>
<evidence type="ECO:0000256" key="2">
    <source>
        <dbReference type="RuleBase" id="RU362097"/>
    </source>
</evidence>
<feature type="chain" id="PRO_5016480538" evidence="2">
    <location>
        <begin position="22"/>
        <end position="489"/>
    </location>
</feature>
<protein>
    <submittedName>
        <fullName evidence="3">NodT family efflux transporter outer membrane factor (OMF) lipoprotein</fullName>
    </submittedName>
</protein>
<proteinExistence type="inferred from homology"/>
<dbReference type="PANTHER" id="PTHR30203:SF33">
    <property type="entry name" value="BLR4455 PROTEIN"/>
    <property type="match status" value="1"/>
</dbReference>
<name>A0A366EP49_9HYPH</name>
<comment type="subcellular location">
    <subcellularLocation>
        <location evidence="2">Cell membrane</location>
        <topology evidence="2">Lipid-anchor</topology>
    </subcellularLocation>
</comment>
<comment type="caution">
    <text evidence="3">The sequence shown here is derived from an EMBL/GenBank/DDBJ whole genome shotgun (WGS) entry which is preliminary data.</text>
</comment>
<keyword evidence="4" id="KW-1185">Reference proteome</keyword>
<dbReference type="GO" id="GO:0005886">
    <property type="term" value="C:plasma membrane"/>
    <property type="evidence" value="ECO:0007669"/>
    <property type="project" value="UniProtKB-SubCell"/>
</dbReference>
<dbReference type="EMBL" id="QNRK01000040">
    <property type="protein sequence ID" value="RBP04158.1"/>
    <property type="molecule type" value="Genomic_DNA"/>
</dbReference>
<dbReference type="OrthoDB" id="7181739at2"/>
<evidence type="ECO:0000256" key="1">
    <source>
        <dbReference type="ARBA" id="ARBA00007613"/>
    </source>
</evidence>
<evidence type="ECO:0000313" key="3">
    <source>
        <dbReference type="EMBL" id="RBP04158.1"/>
    </source>
</evidence>
<dbReference type="Gene3D" id="1.20.1600.10">
    <property type="entry name" value="Outer membrane efflux proteins (OEP)"/>
    <property type="match status" value="1"/>
</dbReference>
<keyword evidence="2 3" id="KW-0449">Lipoprotein</keyword>
<dbReference type="PANTHER" id="PTHR30203">
    <property type="entry name" value="OUTER MEMBRANE CATION EFFLUX PROTEIN"/>
    <property type="match status" value="1"/>
</dbReference>
<keyword evidence="2" id="KW-0732">Signal</keyword>